<keyword evidence="3" id="KW-1185">Reference proteome</keyword>
<reference evidence="2" key="1">
    <citation type="submission" date="2020-05" db="EMBL/GenBank/DDBJ databases">
        <title>WGS assembly of Panicum virgatum.</title>
        <authorList>
            <person name="Lovell J.T."/>
            <person name="Jenkins J."/>
            <person name="Shu S."/>
            <person name="Juenger T.E."/>
            <person name="Schmutz J."/>
        </authorList>
    </citation>
    <scope>NUCLEOTIDE SEQUENCE</scope>
    <source>
        <strain evidence="2">AP13</strain>
    </source>
</reference>
<evidence type="ECO:0000313" key="3">
    <source>
        <dbReference type="Proteomes" id="UP000823388"/>
    </source>
</evidence>
<feature type="compositionally biased region" description="Basic and acidic residues" evidence="1">
    <location>
        <begin position="80"/>
        <end position="91"/>
    </location>
</feature>
<accession>A0A8T0NTY9</accession>
<protein>
    <submittedName>
        <fullName evidence="2">Uncharacterized protein</fullName>
    </submittedName>
</protein>
<name>A0A8T0NTY9_PANVG</name>
<organism evidence="2 3">
    <name type="scientific">Panicum virgatum</name>
    <name type="common">Blackwell switchgrass</name>
    <dbReference type="NCBI Taxonomy" id="38727"/>
    <lineage>
        <taxon>Eukaryota</taxon>
        <taxon>Viridiplantae</taxon>
        <taxon>Streptophyta</taxon>
        <taxon>Embryophyta</taxon>
        <taxon>Tracheophyta</taxon>
        <taxon>Spermatophyta</taxon>
        <taxon>Magnoliopsida</taxon>
        <taxon>Liliopsida</taxon>
        <taxon>Poales</taxon>
        <taxon>Poaceae</taxon>
        <taxon>PACMAD clade</taxon>
        <taxon>Panicoideae</taxon>
        <taxon>Panicodae</taxon>
        <taxon>Paniceae</taxon>
        <taxon>Panicinae</taxon>
        <taxon>Panicum</taxon>
        <taxon>Panicum sect. Hiantes</taxon>
    </lineage>
</organism>
<feature type="region of interest" description="Disordered" evidence="1">
    <location>
        <begin position="46"/>
        <end position="123"/>
    </location>
</feature>
<sequence>MRPAIPTQQTGGASIGRITPSHIKTLTLMQRSNAVLLRSNVRFYDNNRGEHKSGRNPVRGGRAGRGGGKYLSKRRWPAGVERKNRNAEPRIGRSSPLQRTSAGVRWRSSEKPHGKPHYHPLSPLSFSLSLSRQRGGVFRGRARFSLPAR</sequence>
<gene>
    <name evidence="2" type="ORF">PVAP13_9KG236613</name>
</gene>
<dbReference type="AlphaFoldDB" id="A0A8T0NTY9"/>
<dbReference type="EMBL" id="CM029053">
    <property type="protein sequence ID" value="KAG2550164.1"/>
    <property type="molecule type" value="Genomic_DNA"/>
</dbReference>
<evidence type="ECO:0000256" key="1">
    <source>
        <dbReference type="SAM" id="MobiDB-lite"/>
    </source>
</evidence>
<evidence type="ECO:0000313" key="2">
    <source>
        <dbReference type="EMBL" id="KAG2550164.1"/>
    </source>
</evidence>
<proteinExistence type="predicted"/>
<comment type="caution">
    <text evidence="2">The sequence shown here is derived from an EMBL/GenBank/DDBJ whole genome shotgun (WGS) entry which is preliminary data.</text>
</comment>
<dbReference type="Proteomes" id="UP000823388">
    <property type="component" value="Chromosome 9K"/>
</dbReference>